<feature type="transmembrane region" description="Helical" evidence="3">
    <location>
        <begin position="151"/>
        <end position="176"/>
    </location>
</feature>
<keyword evidence="3" id="KW-0812">Transmembrane</keyword>
<name>A0A5M9HW41_9FIRM</name>
<dbReference type="EMBL" id="VMSO01000016">
    <property type="protein sequence ID" value="KAA8500803.1"/>
    <property type="molecule type" value="Genomic_DNA"/>
</dbReference>
<dbReference type="OrthoDB" id="9803495at2"/>
<dbReference type="AlphaFoldDB" id="A0A5M9HW41"/>
<dbReference type="PANTHER" id="PTHR34295:SF1">
    <property type="entry name" value="BIOTIN TRANSPORTER BIOY"/>
    <property type="match status" value="1"/>
</dbReference>
<comment type="similarity">
    <text evidence="1 2">Belongs to the BioY family.</text>
</comment>
<keyword evidence="2" id="KW-0813">Transport</keyword>
<feature type="transmembrane region" description="Helical" evidence="3">
    <location>
        <begin position="122"/>
        <end position="145"/>
    </location>
</feature>
<keyword evidence="2" id="KW-1003">Cell membrane</keyword>
<accession>A0A5M9HW41</accession>
<evidence type="ECO:0000313" key="5">
    <source>
        <dbReference type="Proteomes" id="UP000322025"/>
    </source>
</evidence>
<dbReference type="GO" id="GO:0005886">
    <property type="term" value="C:plasma membrane"/>
    <property type="evidence" value="ECO:0007669"/>
    <property type="project" value="UniProtKB-SubCell"/>
</dbReference>
<protein>
    <recommendedName>
        <fullName evidence="2">Biotin transporter</fullName>
    </recommendedName>
</protein>
<keyword evidence="2 3" id="KW-0472">Membrane</keyword>
<evidence type="ECO:0000256" key="3">
    <source>
        <dbReference type="SAM" id="Phobius"/>
    </source>
</evidence>
<comment type="subcellular location">
    <subcellularLocation>
        <location evidence="2">Cell membrane</location>
        <topology evidence="2">Multi-pass membrane protein</topology>
    </subcellularLocation>
</comment>
<sequence length="190" mass="19888">MKDHANTNCDRMSRTKNMAVIGLMTAVICIAAPFSIPIPISPVPISLTNFIIFIAVYILGMRSASICVVLYLILGTAGLPVFSSFSGGLAKLAGPTGGYLAGFVLLALIQGFVLERFPGKKYAAVPGMIIGMAVCYALGTTWLALQTGQSFAAALTIGVLPYLPGDAIKIIIAAITGPKLRAAVRRSLNK</sequence>
<dbReference type="InterPro" id="IPR003784">
    <property type="entry name" value="BioY"/>
</dbReference>
<organism evidence="4 5">
    <name type="scientific">Mediterraneibacter catenae</name>
    <dbReference type="NCBI Taxonomy" id="2594882"/>
    <lineage>
        <taxon>Bacteria</taxon>
        <taxon>Bacillati</taxon>
        <taxon>Bacillota</taxon>
        <taxon>Clostridia</taxon>
        <taxon>Lachnospirales</taxon>
        <taxon>Lachnospiraceae</taxon>
        <taxon>Mediterraneibacter</taxon>
    </lineage>
</organism>
<dbReference type="Pfam" id="PF02632">
    <property type="entry name" value="BioY"/>
    <property type="match status" value="1"/>
</dbReference>
<dbReference type="Proteomes" id="UP000322025">
    <property type="component" value="Unassembled WGS sequence"/>
</dbReference>
<dbReference type="GO" id="GO:0015225">
    <property type="term" value="F:biotin transmembrane transporter activity"/>
    <property type="evidence" value="ECO:0007669"/>
    <property type="project" value="UniProtKB-UniRule"/>
</dbReference>
<evidence type="ECO:0000256" key="2">
    <source>
        <dbReference type="PIRNR" id="PIRNR016661"/>
    </source>
</evidence>
<dbReference type="Gene3D" id="1.10.1760.20">
    <property type="match status" value="1"/>
</dbReference>
<feature type="transmembrane region" description="Helical" evidence="3">
    <location>
        <begin position="18"/>
        <end position="36"/>
    </location>
</feature>
<comment type="caution">
    <text evidence="4">The sequence shown here is derived from an EMBL/GenBank/DDBJ whole genome shotgun (WGS) entry which is preliminary data.</text>
</comment>
<dbReference type="PANTHER" id="PTHR34295">
    <property type="entry name" value="BIOTIN TRANSPORTER BIOY"/>
    <property type="match status" value="1"/>
</dbReference>
<gene>
    <name evidence="4" type="ORF">FNY66_11520</name>
</gene>
<reference evidence="4" key="1">
    <citation type="submission" date="2019-07" db="EMBL/GenBank/DDBJ databases">
        <authorList>
            <person name="Wongkuna S."/>
            <person name="Scaria J."/>
        </authorList>
    </citation>
    <scope>NUCLEOTIDE SEQUENCE [LARGE SCALE GENOMIC DNA]</scope>
    <source>
        <strain evidence="4">SW178</strain>
    </source>
</reference>
<dbReference type="PIRSF" id="PIRSF016661">
    <property type="entry name" value="BioY"/>
    <property type="match status" value="1"/>
</dbReference>
<keyword evidence="5" id="KW-1185">Reference proteome</keyword>
<proteinExistence type="inferred from homology"/>
<feature type="transmembrane region" description="Helical" evidence="3">
    <location>
        <begin position="97"/>
        <end position="115"/>
    </location>
</feature>
<evidence type="ECO:0000256" key="1">
    <source>
        <dbReference type="ARBA" id="ARBA00010692"/>
    </source>
</evidence>
<keyword evidence="3" id="KW-1133">Transmembrane helix</keyword>
<feature type="transmembrane region" description="Helical" evidence="3">
    <location>
        <begin position="42"/>
        <end position="59"/>
    </location>
</feature>
<feature type="transmembrane region" description="Helical" evidence="3">
    <location>
        <begin position="66"/>
        <end position="85"/>
    </location>
</feature>
<evidence type="ECO:0000313" key="4">
    <source>
        <dbReference type="EMBL" id="KAA8500803.1"/>
    </source>
</evidence>